<evidence type="ECO:0000256" key="3">
    <source>
        <dbReference type="SAM" id="MobiDB-lite"/>
    </source>
</evidence>
<keyword evidence="6" id="KW-1185">Reference proteome</keyword>
<feature type="domain" description="HTH tetR-type" evidence="4">
    <location>
        <begin position="60"/>
        <end position="120"/>
    </location>
</feature>
<dbReference type="Pfam" id="PF17932">
    <property type="entry name" value="TetR_C_24"/>
    <property type="match status" value="1"/>
</dbReference>
<comment type="caution">
    <text evidence="5">The sequence shown here is derived from an EMBL/GenBank/DDBJ whole genome shotgun (WGS) entry which is preliminary data.</text>
</comment>
<feature type="region of interest" description="Disordered" evidence="3">
    <location>
        <begin position="1"/>
        <end position="59"/>
    </location>
</feature>
<evidence type="ECO:0000256" key="1">
    <source>
        <dbReference type="ARBA" id="ARBA00023125"/>
    </source>
</evidence>
<dbReference type="InterPro" id="IPR009057">
    <property type="entry name" value="Homeodomain-like_sf"/>
</dbReference>
<reference evidence="6" key="1">
    <citation type="journal article" date="2019" name="Int. J. Syst. Evol. Microbiol.">
        <title>The Global Catalogue of Microorganisms (GCM) 10K type strain sequencing project: providing services to taxonomists for standard genome sequencing and annotation.</title>
        <authorList>
            <consortium name="The Broad Institute Genomics Platform"/>
            <consortium name="The Broad Institute Genome Sequencing Center for Infectious Disease"/>
            <person name="Wu L."/>
            <person name="Ma J."/>
        </authorList>
    </citation>
    <scope>NUCLEOTIDE SEQUENCE [LARGE SCALE GENOMIC DNA]</scope>
    <source>
        <strain evidence="6">JCM 9458</strain>
    </source>
</reference>
<dbReference type="PROSITE" id="PS50977">
    <property type="entry name" value="HTH_TETR_2"/>
    <property type="match status" value="1"/>
</dbReference>
<dbReference type="SUPFAM" id="SSF46689">
    <property type="entry name" value="Homeodomain-like"/>
    <property type="match status" value="1"/>
</dbReference>
<feature type="DNA-binding region" description="H-T-H motif" evidence="2">
    <location>
        <begin position="83"/>
        <end position="102"/>
    </location>
</feature>
<dbReference type="EMBL" id="BAAAYN010000024">
    <property type="protein sequence ID" value="GAA3389158.1"/>
    <property type="molecule type" value="Genomic_DNA"/>
</dbReference>
<dbReference type="InterPro" id="IPR001647">
    <property type="entry name" value="HTH_TetR"/>
</dbReference>
<dbReference type="RefSeq" id="WP_345729501.1">
    <property type="nucleotide sequence ID" value="NZ_BAAAYN010000024.1"/>
</dbReference>
<dbReference type="SUPFAM" id="SSF48498">
    <property type="entry name" value="Tetracyclin repressor-like, C-terminal domain"/>
    <property type="match status" value="1"/>
</dbReference>
<dbReference type="Proteomes" id="UP001501676">
    <property type="component" value="Unassembled WGS sequence"/>
</dbReference>
<dbReference type="InterPro" id="IPR041490">
    <property type="entry name" value="KstR2_TetR_C"/>
</dbReference>
<evidence type="ECO:0000313" key="5">
    <source>
        <dbReference type="EMBL" id="GAA3389158.1"/>
    </source>
</evidence>
<evidence type="ECO:0000313" key="6">
    <source>
        <dbReference type="Proteomes" id="UP001501676"/>
    </source>
</evidence>
<accession>A0ABP6T1I0</accession>
<dbReference type="Gene3D" id="1.10.10.60">
    <property type="entry name" value="Homeodomain-like"/>
    <property type="match status" value="1"/>
</dbReference>
<protein>
    <submittedName>
        <fullName evidence="5">Helix-turn-helix domain-containing protein</fullName>
    </submittedName>
</protein>
<name>A0ABP6T1I0_9ACTN</name>
<dbReference type="PRINTS" id="PR00455">
    <property type="entry name" value="HTHTETR"/>
</dbReference>
<organism evidence="5 6">
    <name type="scientific">Cryptosporangium minutisporangium</name>
    <dbReference type="NCBI Taxonomy" id="113569"/>
    <lineage>
        <taxon>Bacteria</taxon>
        <taxon>Bacillati</taxon>
        <taxon>Actinomycetota</taxon>
        <taxon>Actinomycetes</taxon>
        <taxon>Cryptosporangiales</taxon>
        <taxon>Cryptosporangiaceae</taxon>
        <taxon>Cryptosporangium</taxon>
    </lineage>
</organism>
<dbReference type="InterPro" id="IPR036271">
    <property type="entry name" value="Tet_transcr_reg_TetR-rel_C_sf"/>
</dbReference>
<dbReference type="PANTHER" id="PTHR30055:SF237">
    <property type="entry name" value="TRANSCRIPTIONAL REPRESSOR MCE3R"/>
    <property type="match status" value="1"/>
</dbReference>
<feature type="compositionally biased region" description="Gly residues" evidence="3">
    <location>
        <begin position="25"/>
        <end position="40"/>
    </location>
</feature>
<dbReference type="PANTHER" id="PTHR30055">
    <property type="entry name" value="HTH-TYPE TRANSCRIPTIONAL REGULATOR RUTR"/>
    <property type="match status" value="1"/>
</dbReference>
<gene>
    <name evidence="5" type="ORF">GCM10020369_38190</name>
</gene>
<evidence type="ECO:0000256" key="2">
    <source>
        <dbReference type="PROSITE-ProRule" id="PRU00335"/>
    </source>
</evidence>
<keyword evidence="1 2" id="KW-0238">DNA-binding</keyword>
<dbReference type="InterPro" id="IPR050109">
    <property type="entry name" value="HTH-type_TetR-like_transc_reg"/>
</dbReference>
<feature type="compositionally biased region" description="Polar residues" evidence="3">
    <location>
        <begin position="12"/>
        <end position="21"/>
    </location>
</feature>
<proteinExistence type="predicted"/>
<dbReference type="Gene3D" id="1.10.357.10">
    <property type="entry name" value="Tetracycline Repressor, domain 2"/>
    <property type="match status" value="1"/>
</dbReference>
<evidence type="ECO:0000259" key="4">
    <source>
        <dbReference type="PROSITE" id="PS50977"/>
    </source>
</evidence>
<dbReference type="Pfam" id="PF00440">
    <property type="entry name" value="TetR_N"/>
    <property type="match status" value="1"/>
</dbReference>
<sequence>MDAWATGADGASSASPIPTQPTGADGSGGVGRTDGSGGAGPDANAGGTSAAETRRSALKADRRRQLLRAGATLIAERGFPGVRLEDLGAAVGISGPAVYRHFPNKEAVLVELTVGVSDRLLRGGHAVVVAAPTPAAALAGLIDFHLDFALGDPELIRIHDRDLASLPADALHRVRQTQRTYVELWVTVLCAIRPGLAEDEARVRAHAVFGLLNSTPYSAQGVAPARTREILREMAFAVLR</sequence>